<dbReference type="NCBIfam" id="NF001750">
    <property type="entry name" value="PRK00476.1"/>
    <property type="match status" value="1"/>
</dbReference>
<dbReference type="PANTHER" id="PTHR22594">
    <property type="entry name" value="ASPARTYL/LYSYL-TRNA SYNTHETASE"/>
    <property type="match status" value="1"/>
</dbReference>
<evidence type="ECO:0000313" key="9">
    <source>
        <dbReference type="EMBL" id="OIP38580.1"/>
    </source>
</evidence>
<dbReference type="CDD" id="cd00777">
    <property type="entry name" value="AspRS_core"/>
    <property type="match status" value="1"/>
</dbReference>
<dbReference type="InterPro" id="IPR006195">
    <property type="entry name" value="aa-tRNA-synth_II"/>
</dbReference>
<dbReference type="PRINTS" id="PR01042">
    <property type="entry name" value="TRNASYNTHASP"/>
</dbReference>
<dbReference type="Gene3D" id="2.40.50.140">
    <property type="entry name" value="Nucleic acid-binding proteins"/>
    <property type="match status" value="1"/>
</dbReference>
<sequence length="580" mass="65833">MKKTHNCGELGLQNIGEEVILVGWVNRRRDHGKLIFIDLRDRAGISQIVFSPEADDIAHAKAHELRSEFVLEVKGQVCARPHGTINPDLTTGEIEILVHELTIINSSKTPPFSISDELNVAEDVRLKYRYLDLRRPQMQKNIFLRHKVYQITRRFLDENGYIEVETPMLIKSTPEGARDFLVPSRLSPGEFYALPQSPQLFKQILMVAGFEKYFQIVKCFRDEDLRADRQPEFTQVDIEASFVEIDDICKLIEGLLSSVFKEGLGIEVKTPFPIIDFDEAMARYGSDAPDTRFGMELTDITDLVKDEACQVFNRAIAQAGQVKGICVPDMASISRRDIDELTNFVNTYGAKGLAYFKGKESPIAKFLSDEARDKILERMNAKENDLCLFIADTPKIVAMSLCQLRLHLAKKLNIIPEDTFNFIWVMNAPLFEYDDEEKRFTAMHHPFTSPRETDYPLLDIDPLKVKANAYDVVLNGVEIGGGSIRIHHRNIQEKVFSLLNLSKEEAEMKFSFLLEALEYGAPPHGGVALGLDRLLRFMVGGESIRDVIAFPKTQSGICQMTGAPYKVEDKQLRELKIRVV</sequence>
<evidence type="ECO:0000256" key="5">
    <source>
        <dbReference type="ARBA" id="ARBA00022917"/>
    </source>
</evidence>
<dbReference type="NCBIfam" id="TIGR00459">
    <property type="entry name" value="aspS_bact"/>
    <property type="match status" value="1"/>
</dbReference>
<dbReference type="HAMAP" id="MF_00044">
    <property type="entry name" value="Asp_tRNA_synth_type1"/>
    <property type="match status" value="1"/>
</dbReference>
<dbReference type="Gene3D" id="3.30.1360.30">
    <property type="entry name" value="GAD-like domain"/>
    <property type="match status" value="1"/>
</dbReference>
<comment type="subcellular location">
    <subcellularLocation>
        <location evidence="7">Cytoplasm</location>
    </subcellularLocation>
</comment>
<reference evidence="9 10" key="1">
    <citation type="journal article" date="2016" name="Environ. Microbiol.">
        <title>Genomic resolution of a cold subsurface aquifer community provides metabolic insights for novel microbes adapted to high CO concentrations.</title>
        <authorList>
            <person name="Probst A.J."/>
            <person name="Castelle C.J."/>
            <person name="Singh A."/>
            <person name="Brown C.T."/>
            <person name="Anantharaman K."/>
            <person name="Sharon I."/>
            <person name="Hug L.A."/>
            <person name="Burstein D."/>
            <person name="Emerson J.B."/>
            <person name="Thomas B.C."/>
            <person name="Banfield J.F."/>
        </authorList>
    </citation>
    <scope>NUCLEOTIDE SEQUENCE [LARGE SCALE GENOMIC DNA]</scope>
    <source>
        <strain evidence="9">CG2_30_40_21</strain>
    </source>
</reference>
<organism evidence="9 10">
    <name type="scientific">Candidatus Desantisbacteria bacterium CG2_30_40_21</name>
    <dbReference type="NCBI Taxonomy" id="1817895"/>
    <lineage>
        <taxon>Bacteria</taxon>
        <taxon>Candidatus Desantisiibacteriota</taxon>
    </lineage>
</organism>
<comment type="subunit">
    <text evidence="7">Homodimer.</text>
</comment>
<dbReference type="InterPro" id="IPR004364">
    <property type="entry name" value="Aa-tRNA-synt_II"/>
</dbReference>
<proteinExistence type="inferred from homology"/>
<keyword evidence="3 7" id="KW-0547">Nucleotide-binding</keyword>
<keyword evidence="7" id="KW-0963">Cytoplasm</keyword>
<feature type="region of interest" description="Aspartate" evidence="7">
    <location>
        <begin position="199"/>
        <end position="202"/>
    </location>
</feature>
<evidence type="ECO:0000256" key="1">
    <source>
        <dbReference type="ARBA" id="ARBA00006303"/>
    </source>
</evidence>
<feature type="domain" description="Aminoacyl-transfer RNA synthetases class-II family profile" evidence="8">
    <location>
        <begin position="144"/>
        <end position="551"/>
    </location>
</feature>
<comment type="similarity">
    <text evidence="1 7">Belongs to the class-II aminoacyl-tRNA synthetase family. Type 1 subfamily.</text>
</comment>
<dbReference type="GO" id="GO:0005737">
    <property type="term" value="C:cytoplasm"/>
    <property type="evidence" value="ECO:0007669"/>
    <property type="project" value="UniProtKB-SubCell"/>
</dbReference>
<dbReference type="SUPFAM" id="SSF55261">
    <property type="entry name" value="GAD domain-like"/>
    <property type="match status" value="1"/>
</dbReference>
<dbReference type="GO" id="GO:0005524">
    <property type="term" value="F:ATP binding"/>
    <property type="evidence" value="ECO:0007669"/>
    <property type="project" value="UniProtKB-UniRule"/>
</dbReference>
<feature type="binding site" evidence="7">
    <location>
        <begin position="530"/>
        <end position="533"/>
    </location>
    <ligand>
        <name>ATP</name>
        <dbReference type="ChEBI" id="CHEBI:30616"/>
    </ligand>
</feature>
<dbReference type="EMBL" id="MNYI01000174">
    <property type="protein sequence ID" value="OIP38580.1"/>
    <property type="molecule type" value="Genomic_DNA"/>
</dbReference>
<dbReference type="InterPro" id="IPR004365">
    <property type="entry name" value="NA-bd_OB_tRNA"/>
</dbReference>
<dbReference type="InterPro" id="IPR047089">
    <property type="entry name" value="Asp-tRNA-ligase_1_N"/>
</dbReference>
<feature type="binding site" evidence="7">
    <location>
        <begin position="221"/>
        <end position="223"/>
    </location>
    <ligand>
        <name>ATP</name>
        <dbReference type="ChEBI" id="CHEBI:30616"/>
    </ligand>
</feature>
<feature type="binding site" evidence="7">
    <location>
        <position position="485"/>
    </location>
    <ligand>
        <name>L-aspartate</name>
        <dbReference type="ChEBI" id="CHEBI:29991"/>
    </ligand>
</feature>
<dbReference type="PROSITE" id="PS50862">
    <property type="entry name" value="AA_TRNA_LIGASE_II"/>
    <property type="match status" value="1"/>
</dbReference>
<dbReference type="Pfam" id="PF01336">
    <property type="entry name" value="tRNA_anti-codon"/>
    <property type="match status" value="1"/>
</dbReference>
<dbReference type="GO" id="GO:0004815">
    <property type="term" value="F:aspartate-tRNA ligase activity"/>
    <property type="evidence" value="ECO:0007669"/>
    <property type="project" value="UniProtKB-UniRule"/>
</dbReference>
<comment type="catalytic activity">
    <reaction evidence="7">
        <text>tRNA(Asx) + L-aspartate + ATP = L-aspartyl-tRNA(Asx) + AMP + diphosphate</text>
        <dbReference type="Rhea" id="RHEA:18349"/>
        <dbReference type="Rhea" id="RHEA-COMP:9710"/>
        <dbReference type="Rhea" id="RHEA-COMP:9711"/>
        <dbReference type="ChEBI" id="CHEBI:29991"/>
        <dbReference type="ChEBI" id="CHEBI:30616"/>
        <dbReference type="ChEBI" id="CHEBI:33019"/>
        <dbReference type="ChEBI" id="CHEBI:78442"/>
        <dbReference type="ChEBI" id="CHEBI:78516"/>
        <dbReference type="ChEBI" id="CHEBI:456215"/>
        <dbReference type="EC" id="6.1.1.23"/>
    </reaction>
</comment>
<feature type="site" description="Important for tRNA non-discrimination" evidence="7">
    <location>
        <position position="31"/>
    </location>
</feature>
<dbReference type="PANTHER" id="PTHR22594:SF5">
    <property type="entry name" value="ASPARTATE--TRNA LIGASE, MITOCHONDRIAL"/>
    <property type="match status" value="1"/>
</dbReference>
<dbReference type="InterPro" id="IPR002312">
    <property type="entry name" value="Asp/Asn-tRNA-synth_IIb"/>
</dbReference>
<dbReference type="Pfam" id="PF00152">
    <property type="entry name" value="tRNA-synt_2"/>
    <property type="match status" value="1"/>
</dbReference>
<feature type="binding site" evidence="7">
    <location>
        <position position="478"/>
    </location>
    <ligand>
        <name>ATP</name>
        <dbReference type="ChEBI" id="CHEBI:30616"/>
    </ligand>
</feature>
<dbReference type="AlphaFoldDB" id="A0A1J5DR29"/>
<evidence type="ECO:0000256" key="3">
    <source>
        <dbReference type="ARBA" id="ARBA00022741"/>
    </source>
</evidence>
<dbReference type="GO" id="GO:0050560">
    <property type="term" value="F:aspartate-tRNA(Asn) ligase activity"/>
    <property type="evidence" value="ECO:0007669"/>
    <property type="project" value="UniProtKB-EC"/>
</dbReference>
<dbReference type="InterPro" id="IPR045864">
    <property type="entry name" value="aa-tRNA-synth_II/BPL/LPL"/>
</dbReference>
<dbReference type="GO" id="GO:0003676">
    <property type="term" value="F:nucleic acid binding"/>
    <property type="evidence" value="ECO:0007669"/>
    <property type="project" value="InterPro"/>
</dbReference>
<feature type="binding site" evidence="7">
    <location>
        <position position="221"/>
    </location>
    <ligand>
        <name>L-aspartate</name>
        <dbReference type="ChEBI" id="CHEBI:29991"/>
    </ligand>
</feature>
<keyword evidence="4 7" id="KW-0067">ATP-binding</keyword>
<dbReference type="Gene3D" id="3.30.930.10">
    <property type="entry name" value="Bira Bifunctional Protein, Domain 2"/>
    <property type="match status" value="1"/>
</dbReference>
<evidence type="ECO:0000259" key="8">
    <source>
        <dbReference type="PROSITE" id="PS50862"/>
    </source>
</evidence>
<gene>
    <name evidence="7" type="primary">aspS</name>
    <name evidence="9" type="ORF">AUJ95_06490</name>
</gene>
<dbReference type="Pfam" id="PF02938">
    <property type="entry name" value="GAD"/>
    <property type="match status" value="1"/>
</dbReference>
<dbReference type="InterPro" id="IPR029351">
    <property type="entry name" value="GAD_dom"/>
</dbReference>
<comment type="function">
    <text evidence="7">Aspartyl-tRNA synthetase with relaxed tRNA specificity since it is able to aspartylate not only its cognate tRNA(Asp) but also tRNA(Asn). Reaction proceeds in two steps: L-aspartate is first activated by ATP to form Asp-AMP and then transferred to the acceptor end of tRNA(Asp/Asn).</text>
</comment>
<evidence type="ECO:0000256" key="7">
    <source>
        <dbReference type="HAMAP-Rule" id="MF_00044"/>
    </source>
</evidence>
<protein>
    <recommendedName>
        <fullName evidence="7">Aspartate--tRNA(Asp/Asn) ligase</fullName>
        <ecNumber evidence="7">6.1.1.23</ecNumber>
    </recommendedName>
    <alternativeName>
        <fullName evidence="7">Aspartyl-tRNA synthetase</fullName>
        <shortName evidence="7">AspRS</shortName>
    </alternativeName>
    <alternativeName>
        <fullName evidence="7">Non-discriminating aspartyl-tRNA synthetase</fullName>
        <shortName evidence="7">ND-AspRS</shortName>
    </alternativeName>
</protein>
<evidence type="ECO:0000256" key="4">
    <source>
        <dbReference type="ARBA" id="ARBA00022840"/>
    </source>
</evidence>
<feature type="site" description="Important for tRNA non-discrimination" evidence="7">
    <location>
        <position position="83"/>
    </location>
</feature>
<dbReference type="SUPFAM" id="SSF50249">
    <property type="entry name" value="Nucleic acid-binding proteins"/>
    <property type="match status" value="1"/>
</dbReference>
<dbReference type="InterPro" id="IPR004524">
    <property type="entry name" value="Asp-tRNA-ligase_1"/>
</dbReference>
<name>A0A1J5DR29_9BACT</name>
<dbReference type="EC" id="6.1.1.23" evidence="7"/>
<evidence type="ECO:0000256" key="6">
    <source>
        <dbReference type="ARBA" id="ARBA00023146"/>
    </source>
</evidence>
<dbReference type="Proteomes" id="UP000183085">
    <property type="component" value="Unassembled WGS sequence"/>
</dbReference>
<feature type="binding site" evidence="7">
    <location>
        <position position="444"/>
    </location>
    <ligand>
        <name>L-aspartate</name>
        <dbReference type="ChEBI" id="CHEBI:29991"/>
    </ligand>
</feature>
<accession>A0A1J5DR29</accession>
<dbReference type="InterPro" id="IPR004115">
    <property type="entry name" value="GAD-like_sf"/>
</dbReference>
<dbReference type="InterPro" id="IPR047090">
    <property type="entry name" value="AspRS_core"/>
</dbReference>
<feature type="binding site" evidence="7">
    <location>
        <position position="230"/>
    </location>
    <ligand>
        <name>ATP</name>
        <dbReference type="ChEBI" id="CHEBI:30616"/>
    </ligand>
</feature>
<keyword evidence="5 7" id="KW-0648">Protein biosynthesis</keyword>
<dbReference type="CDD" id="cd04317">
    <property type="entry name" value="EcAspRS_like_N"/>
    <property type="match status" value="1"/>
</dbReference>
<dbReference type="SUPFAM" id="SSF55681">
    <property type="entry name" value="Class II aaRS and biotin synthetases"/>
    <property type="match status" value="1"/>
</dbReference>
<evidence type="ECO:0000313" key="10">
    <source>
        <dbReference type="Proteomes" id="UP000183085"/>
    </source>
</evidence>
<dbReference type="GO" id="GO:0006422">
    <property type="term" value="P:aspartyl-tRNA aminoacylation"/>
    <property type="evidence" value="ECO:0007669"/>
    <property type="project" value="UniProtKB-UniRule"/>
</dbReference>
<dbReference type="STRING" id="1817895.AUJ95_06490"/>
<keyword evidence="6 7" id="KW-0030">Aminoacyl-tRNA synthetase</keyword>
<comment type="caution">
    <text evidence="9">The sequence shown here is derived from an EMBL/GenBank/DDBJ whole genome shotgun (WGS) entry which is preliminary data.</text>
</comment>
<feature type="binding site" evidence="7">
    <location>
        <position position="175"/>
    </location>
    <ligand>
        <name>L-aspartate</name>
        <dbReference type="ChEBI" id="CHEBI:29991"/>
    </ligand>
</feature>
<evidence type="ECO:0000256" key="2">
    <source>
        <dbReference type="ARBA" id="ARBA00022598"/>
    </source>
</evidence>
<dbReference type="InterPro" id="IPR012340">
    <property type="entry name" value="NA-bd_OB-fold"/>
</dbReference>
<keyword evidence="2 7" id="KW-0436">Ligase</keyword>